<accession>A0A833WCU6</accession>
<dbReference type="AlphaFoldDB" id="A0A833WCU6"/>
<dbReference type="PANTHER" id="PTHR13347">
    <property type="entry name" value="HEAT REPEAT-CONTAINING PROTEIN 3"/>
    <property type="match status" value="1"/>
</dbReference>
<dbReference type="PANTHER" id="PTHR13347:SF1">
    <property type="entry name" value="HEAT REPEAT-CONTAINING PROTEIN 3"/>
    <property type="match status" value="1"/>
</dbReference>
<proteinExistence type="inferred from homology"/>
<sequence>MGKQKRQRNRPHKQNPTGLVSVKDFEIEEIENVTNENQKHALQRVYEEVQSANVEEKLSGLQTIESMSCNSVLAIQIAKDRIAKLIGPLLVDKNALVRASSANALRCILDNAKTEAYANLLKDDIMTPLCTLLNQYYKDWQPNVDHNKKGKITKEKEAFIQAVTLLWSLCEHSEFAIKCCNKDDIIPILTKFLDVATYGIEIVIVTTQCLTSLTENNPVAVKKLQNYEDTLIQLLNIEIKNTTLSEVVCFKTAISSLLINLINHSESNSTNIVYKVINVLSDVLSIDCKQLLSNLASILSCEKNAFSNNTKKKVQENQRIFSAQQQALEIIANLCSEDQENENESNLEDSDYETEDIDDVHMDDKLYKISSLPLEMIEVFNTCSIVNKVWNKTRFIDKDITEILQQNAEGKNILKQVHTLKCTTYLCLNNLISSLEVDALGGIENIYSMWMDIGTIVFKDTNPNDIDLLESATAAMRAAIQRLSEEKTNIFNQLTLADIQLILNGERQCSNINVRVNLIRILGTLALILMSNVTPEVHELIKYVSTSLLDICVTELSVWVIAESLDAVMDIYAEDNSDQLASEIKLVEKLHTLVPLFKNKMKQQSKNLGDNIAVISTVNINIIRFIKYKEKRIRDL</sequence>
<organism evidence="3 4">
    <name type="scientific">Frieseomelitta varia</name>
    <dbReference type="NCBI Taxonomy" id="561572"/>
    <lineage>
        <taxon>Eukaryota</taxon>
        <taxon>Metazoa</taxon>
        <taxon>Ecdysozoa</taxon>
        <taxon>Arthropoda</taxon>
        <taxon>Hexapoda</taxon>
        <taxon>Insecta</taxon>
        <taxon>Pterygota</taxon>
        <taxon>Neoptera</taxon>
        <taxon>Endopterygota</taxon>
        <taxon>Hymenoptera</taxon>
        <taxon>Apocrita</taxon>
        <taxon>Aculeata</taxon>
        <taxon>Apoidea</taxon>
        <taxon>Anthophila</taxon>
        <taxon>Apidae</taxon>
        <taxon>Frieseomelitta</taxon>
    </lineage>
</organism>
<dbReference type="GO" id="GO:0042273">
    <property type="term" value="P:ribosomal large subunit biogenesis"/>
    <property type="evidence" value="ECO:0007669"/>
    <property type="project" value="TreeGrafter"/>
</dbReference>
<dbReference type="Pfam" id="PF25567">
    <property type="entry name" value="TPR_SYO1"/>
    <property type="match status" value="1"/>
</dbReference>
<dbReference type="EMBL" id="WNWW01000244">
    <property type="protein sequence ID" value="KAF3427933.1"/>
    <property type="molecule type" value="Genomic_DNA"/>
</dbReference>
<dbReference type="InterPro" id="IPR011989">
    <property type="entry name" value="ARM-like"/>
</dbReference>
<reference evidence="3" key="1">
    <citation type="submission" date="2019-11" db="EMBL/GenBank/DDBJ databases">
        <title>The nuclear and mitochondrial genomes of Frieseomelitta varia - a highly eusocial stingless bee (Meliponini) with a permanently sterile worker caste.</title>
        <authorList>
            <person name="Freitas F.C.P."/>
            <person name="Lourenco A.P."/>
            <person name="Nunes F.M.F."/>
            <person name="Paschoal A.R."/>
            <person name="Abreu F.C.P."/>
            <person name="Barbin F.O."/>
            <person name="Bataglia L."/>
            <person name="Cardoso-Junior C.A.M."/>
            <person name="Cervoni M.S."/>
            <person name="Silva S.R."/>
            <person name="Dalarmi F."/>
            <person name="Del Lama M.A."/>
            <person name="Depintor T.S."/>
            <person name="Ferreira K.M."/>
            <person name="Goria P.S."/>
            <person name="Jaskot M.C."/>
            <person name="Lago D.C."/>
            <person name="Luna-Lucena D."/>
            <person name="Moda L.M."/>
            <person name="Nascimento L."/>
            <person name="Pedrino M."/>
            <person name="Rabico F.O."/>
            <person name="Sanches F.C."/>
            <person name="Santos D.E."/>
            <person name="Santos C.G."/>
            <person name="Vieira J."/>
            <person name="Lopes T.F."/>
            <person name="Barchuk A.R."/>
            <person name="Hartfelder K."/>
            <person name="Simoes Z.L.P."/>
            <person name="Bitondi M.M.G."/>
            <person name="Pinheiro D.G."/>
        </authorList>
    </citation>
    <scope>NUCLEOTIDE SEQUENCE</scope>
    <source>
        <strain evidence="3">USP_RPSP 00005682</strain>
        <tissue evidence="3">Whole individual</tissue>
    </source>
</reference>
<evidence type="ECO:0000259" key="2">
    <source>
        <dbReference type="Pfam" id="PF25567"/>
    </source>
</evidence>
<dbReference type="Proteomes" id="UP000655588">
    <property type="component" value="Unassembled WGS sequence"/>
</dbReference>
<dbReference type="CDD" id="cd13394">
    <property type="entry name" value="Syo1_like"/>
    <property type="match status" value="1"/>
</dbReference>
<protein>
    <recommendedName>
        <fullName evidence="2">SYO1-like TPR repeats domain-containing protein</fullName>
    </recommendedName>
</protein>
<keyword evidence="4" id="KW-1185">Reference proteome</keyword>
<dbReference type="Gene3D" id="1.25.10.10">
    <property type="entry name" value="Leucine-rich Repeat Variant"/>
    <property type="match status" value="1"/>
</dbReference>
<evidence type="ECO:0000313" key="4">
    <source>
        <dbReference type="Proteomes" id="UP000655588"/>
    </source>
</evidence>
<dbReference type="SUPFAM" id="SSF48371">
    <property type="entry name" value="ARM repeat"/>
    <property type="match status" value="1"/>
</dbReference>
<dbReference type="GO" id="GO:0006606">
    <property type="term" value="P:protein import into nucleus"/>
    <property type="evidence" value="ECO:0007669"/>
    <property type="project" value="TreeGrafter"/>
</dbReference>
<comment type="similarity">
    <text evidence="1">Belongs to the nuclear import and ribosome assembly adapter family.</text>
</comment>
<name>A0A833WCU6_9HYME</name>
<dbReference type="InterPro" id="IPR052616">
    <property type="entry name" value="SYO1-like"/>
</dbReference>
<dbReference type="OrthoDB" id="288703at2759"/>
<dbReference type="GO" id="GO:0051082">
    <property type="term" value="F:unfolded protein binding"/>
    <property type="evidence" value="ECO:0007669"/>
    <property type="project" value="TreeGrafter"/>
</dbReference>
<evidence type="ECO:0000256" key="1">
    <source>
        <dbReference type="ARBA" id="ARBA00049983"/>
    </source>
</evidence>
<dbReference type="InterPro" id="IPR016024">
    <property type="entry name" value="ARM-type_fold"/>
</dbReference>
<comment type="caution">
    <text evidence="3">The sequence shown here is derived from an EMBL/GenBank/DDBJ whole genome shotgun (WGS) entry which is preliminary data.</text>
</comment>
<gene>
    <name evidence="3" type="ORF">E2986_02002</name>
</gene>
<feature type="domain" description="SYO1-like TPR repeats" evidence="2">
    <location>
        <begin position="375"/>
        <end position="632"/>
    </location>
</feature>
<evidence type="ECO:0000313" key="3">
    <source>
        <dbReference type="EMBL" id="KAF3427933.1"/>
    </source>
</evidence>
<dbReference type="InterPro" id="IPR057990">
    <property type="entry name" value="TPR_SYO1"/>
</dbReference>